<dbReference type="PANTHER" id="PTHR42852">
    <property type="entry name" value="THIOL:DISULFIDE INTERCHANGE PROTEIN DSBE"/>
    <property type="match status" value="1"/>
</dbReference>
<keyword evidence="1" id="KW-0472">Membrane</keyword>
<keyword evidence="4" id="KW-1185">Reference proteome</keyword>
<dbReference type="PROSITE" id="PS51352">
    <property type="entry name" value="THIOREDOXIN_2"/>
    <property type="match status" value="1"/>
</dbReference>
<dbReference type="GO" id="GO:0016853">
    <property type="term" value="F:isomerase activity"/>
    <property type="evidence" value="ECO:0007669"/>
    <property type="project" value="UniProtKB-KW"/>
</dbReference>
<comment type="caution">
    <text evidence="3">The sequence shown here is derived from an EMBL/GenBank/DDBJ whole genome shotgun (WGS) entry which is preliminary data.</text>
</comment>
<proteinExistence type="predicted"/>
<name>Q1N171_9GAMM</name>
<dbReference type="OrthoDB" id="9799347at2"/>
<dbReference type="InterPro" id="IPR000866">
    <property type="entry name" value="AhpC/TSA"/>
</dbReference>
<gene>
    <name evidence="3" type="ORF">RED65_11585</name>
</gene>
<evidence type="ECO:0000259" key="2">
    <source>
        <dbReference type="PROSITE" id="PS51352"/>
    </source>
</evidence>
<organism evidence="3 4">
    <name type="scientific">Bermanella marisrubri</name>
    <dbReference type="NCBI Taxonomy" id="207949"/>
    <lineage>
        <taxon>Bacteria</taxon>
        <taxon>Pseudomonadati</taxon>
        <taxon>Pseudomonadota</taxon>
        <taxon>Gammaproteobacteria</taxon>
        <taxon>Oceanospirillales</taxon>
        <taxon>Oceanospirillaceae</taxon>
        <taxon>Bermanella</taxon>
    </lineage>
</organism>
<dbReference type="Gene3D" id="3.40.30.10">
    <property type="entry name" value="Glutaredoxin"/>
    <property type="match status" value="1"/>
</dbReference>
<evidence type="ECO:0000313" key="4">
    <source>
        <dbReference type="Proteomes" id="UP000004263"/>
    </source>
</evidence>
<protein>
    <submittedName>
        <fullName evidence="3">Thiol-disulfide isomerase and thioredoxins</fullName>
    </submittedName>
</protein>
<keyword evidence="1" id="KW-0812">Transmembrane</keyword>
<keyword evidence="1" id="KW-1133">Transmembrane helix</keyword>
<dbReference type="InterPro" id="IPR036249">
    <property type="entry name" value="Thioredoxin-like_sf"/>
</dbReference>
<feature type="domain" description="Thioredoxin" evidence="2">
    <location>
        <begin position="34"/>
        <end position="157"/>
    </location>
</feature>
<dbReference type="InterPro" id="IPR050553">
    <property type="entry name" value="Thioredoxin_ResA/DsbE_sf"/>
</dbReference>
<dbReference type="Pfam" id="PF00578">
    <property type="entry name" value="AhpC-TSA"/>
    <property type="match status" value="1"/>
</dbReference>
<feature type="transmembrane region" description="Helical" evidence="1">
    <location>
        <begin position="12"/>
        <end position="30"/>
    </location>
</feature>
<accession>Q1N171</accession>
<dbReference type="SUPFAM" id="SSF52833">
    <property type="entry name" value="Thioredoxin-like"/>
    <property type="match status" value="1"/>
</dbReference>
<dbReference type="AlphaFoldDB" id="Q1N171"/>
<dbReference type="Proteomes" id="UP000004263">
    <property type="component" value="Unassembled WGS sequence"/>
</dbReference>
<dbReference type="STRING" id="207949.RED65_11585"/>
<reference evidence="3 4" key="1">
    <citation type="submission" date="2006-03" db="EMBL/GenBank/DDBJ databases">
        <authorList>
            <person name="Pinhassi J."/>
            <person name="Pedros-Alio C."/>
            <person name="Ferriera S."/>
            <person name="Johnson J."/>
            <person name="Kravitz S."/>
            <person name="Halpern A."/>
            <person name="Remington K."/>
            <person name="Beeson K."/>
            <person name="Tran B."/>
            <person name="Rogers Y.-H."/>
            <person name="Friedman R."/>
            <person name="Venter J.C."/>
        </authorList>
    </citation>
    <scope>NUCLEOTIDE SEQUENCE [LARGE SCALE GENOMIC DNA]</scope>
    <source>
        <strain evidence="3 4">RED65</strain>
    </source>
</reference>
<dbReference type="CDD" id="cd03011">
    <property type="entry name" value="TlpA_like_ScsD_MtbDsbE"/>
    <property type="match status" value="1"/>
</dbReference>
<evidence type="ECO:0000256" key="1">
    <source>
        <dbReference type="SAM" id="Phobius"/>
    </source>
</evidence>
<dbReference type="HOGENOM" id="CLU_042529_10_1_6"/>
<sequence>MLAWLKKQNWRSHGFTLLAFIVVAGSISFYQQRDMPSQSILPLQSHAINGQHIDLQNRVKDKTVLLYFWGEWCGICDITSPAIQKIHERFDPEKYEVITIALKSGTAERVLGYLQTEGYTFTTINDPNGVISQQWGVHVTPSMAYIKPGGEISTLSSGLSTYWGMALKLWWASL</sequence>
<dbReference type="GO" id="GO:0016209">
    <property type="term" value="F:antioxidant activity"/>
    <property type="evidence" value="ECO:0007669"/>
    <property type="project" value="InterPro"/>
</dbReference>
<dbReference type="PANTHER" id="PTHR42852:SF17">
    <property type="entry name" value="THIOREDOXIN-LIKE PROTEIN HI_1115"/>
    <property type="match status" value="1"/>
</dbReference>
<dbReference type="GO" id="GO:0016491">
    <property type="term" value="F:oxidoreductase activity"/>
    <property type="evidence" value="ECO:0007669"/>
    <property type="project" value="InterPro"/>
</dbReference>
<evidence type="ECO:0000313" key="3">
    <source>
        <dbReference type="EMBL" id="EAT11980.1"/>
    </source>
</evidence>
<dbReference type="EMBL" id="AAQH01000011">
    <property type="protein sequence ID" value="EAT11980.1"/>
    <property type="molecule type" value="Genomic_DNA"/>
</dbReference>
<keyword evidence="3" id="KW-0413">Isomerase</keyword>
<dbReference type="InterPro" id="IPR013766">
    <property type="entry name" value="Thioredoxin_domain"/>
</dbReference>